<feature type="compositionally biased region" description="Basic and acidic residues" evidence="2">
    <location>
        <begin position="389"/>
        <end position="400"/>
    </location>
</feature>
<dbReference type="AlphaFoldDB" id="A0A9D4UYH5"/>
<comment type="caution">
    <text evidence="3">The sequence shown here is derived from an EMBL/GenBank/DDBJ whole genome shotgun (WGS) entry which is preliminary data.</text>
</comment>
<evidence type="ECO:0000313" key="4">
    <source>
        <dbReference type="Proteomes" id="UP000886520"/>
    </source>
</evidence>
<dbReference type="SUPFAM" id="SSF52540">
    <property type="entry name" value="P-loop containing nucleoside triphosphate hydrolases"/>
    <property type="match status" value="1"/>
</dbReference>
<name>A0A9D4UYH5_ADICA</name>
<dbReference type="GO" id="GO:0005525">
    <property type="term" value="F:GTP binding"/>
    <property type="evidence" value="ECO:0007669"/>
    <property type="project" value="InterPro"/>
</dbReference>
<keyword evidence="1" id="KW-0150">Chloroplast</keyword>
<dbReference type="InterPro" id="IPR027417">
    <property type="entry name" value="P-loop_NTPase"/>
</dbReference>
<evidence type="ECO:0000256" key="1">
    <source>
        <dbReference type="ARBA" id="ARBA00022528"/>
    </source>
</evidence>
<dbReference type="PANTHER" id="PTHR14659:SF1">
    <property type="entry name" value="ALPHA- AND GAMMA-ADAPTIN-BINDING PROTEIN P34"/>
    <property type="match status" value="1"/>
</dbReference>
<keyword evidence="4" id="KW-1185">Reference proteome</keyword>
<dbReference type="GO" id="GO:0003924">
    <property type="term" value="F:GTPase activity"/>
    <property type="evidence" value="ECO:0007669"/>
    <property type="project" value="InterPro"/>
</dbReference>
<dbReference type="CDD" id="cd00882">
    <property type="entry name" value="Ras_like_GTPase"/>
    <property type="match status" value="1"/>
</dbReference>
<feature type="region of interest" description="Disordered" evidence="2">
    <location>
        <begin position="252"/>
        <end position="340"/>
    </location>
</feature>
<accession>A0A9D4UYH5</accession>
<evidence type="ECO:0000256" key="2">
    <source>
        <dbReference type="SAM" id="MobiDB-lite"/>
    </source>
</evidence>
<evidence type="ECO:0000313" key="3">
    <source>
        <dbReference type="EMBL" id="KAI5076259.1"/>
    </source>
</evidence>
<gene>
    <name evidence="3" type="ORF">GOP47_0008324</name>
</gene>
<dbReference type="OrthoDB" id="10261384at2759"/>
<feature type="compositionally biased region" description="Polar residues" evidence="2">
    <location>
        <begin position="363"/>
        <end position="372"/>
    </location>
</feature>
<dbReference type="Pfam" id="PF10199">
    <property type="entry name" value="Adaptin_binding"/>
    <property type="match status" value="1"/>
</dbReference>
<feature type="compositionally biased region" description="Polar residues" evidence="2">
    <location>
        <begin position="296"/>
        <end position="328"/>
    </location>
</feature>
<dbReference type="InterPro" id="IPR019341">
    <property type="entry name" value="Alpha/Gamma-adaptin-bd_p34"/>
</dbReference>
<dbReference type="Pfam" id="PF00071">
    <property type="entry name" value="Ras"/>
    <property type="match status" value="1"/>
</dbReference>
<proteinExistence type="predicted"/>
<dbReference type="Proteomes" id="UP000886520">
    <property type="component" value="Chromosome 8"/>
</dbReference>
<reference evidence="3" key="1">
    <citation type="submission" date="2021-01" db="EMBL/GenBank/DDBJ databases">
        <title>Adiantum capillus-veneris genome.</title>
        <authorList>
            <person name="Fang Y."/>
            <person name="Liao Q."/>
        </authorList>
    </citation>
    <scope>NUCLEOTIDE SEQUENCE</scope>
    <source>
        <strain evidence="3">H3</strain>
        <tissue evidence="3">Leaf</tissue>
    </source>
</reference>
<dbReference type="EMBL" id="JABFUD020000008">
    <property type="protein sequence ID" value="KAI5076259.1"/>
    <property type="molecule type" value="Genomic_DNA"/>
</dbReference>
<dbReference type="Gene3D" id="3.40.50.300">
    <property type="entry name" value="P-loop containing nucleotide triphosphate hydrolases"/>
    <property type="match status" value="1"/>
</dbReference>
<feature type="region of interest" description="Disordered" evidence="2">
    <location>
        <begin position="363"/>
        <end position="400"/>
    </location>
</feature>
<keyword evidence="1" id="KW-0934">Plastid</keyword>
<organism evidence="3 4">
    <name type="scientific">Adiantum capillus-veneris</name>
    <name type="common">Maidenhair fern</name>
    <dbReference type="NCBI Taxonomy" id="13818"/>
    <lineage>
        <taxon>Eukaryota</taxon>
        <taxon>Viridiplantae</taxon>
        <taxon>Streptophyta</taxon>
        <taxon>Embryophyta</taxon>
        <taxon>Tracheophyta</taxon>
        <taxon>Polypodiopsida</taxon>
        <taxon>Polypodiidae</taxon>
        <taxon>Polypodiales</taxon>
        <taxon>Pteridineae</taxon>
        <taxon>Pteridaceae</taxon>
        <taxon>Vittarioideae</taxon>
        <taxon>Adiantum</taxon>
    </lineage>
</organism>
<feature type="compositionally biased region" description="Acidic residues" evidence="2">
    <location>
        <begin position="254"/>
        <end position="269"/>
    </location>
</feature>
<dbReference type="PANTHER" id="PTHR14659">
    <property type="entry name" value="ALPHA- AND GAMMA-ADAPTIN-BINDING PROTEIN P34"/>
    <property type="match status" value="1"/>
</dbReference>
<sequence>MPVHGEEQAVVREDWPRILLVGPPNVGKRSVLQRLLSMGTAKGSPFSTSGILSHGWTIDTKYYTADLCISTASLIDMEARENAEAYALSNQCQALILIFDLSNFSTFDTVREWVATLDLQRLEILLCVGNKADRLPDHFAHREYRKRLQKRGEFGSDPHPEFWDFGIQPTDGSSLLGEREESADRLRSLCADWCAEHGIEYLEACALDRAFDQCISIDGDSQGVNRILGALSAHMWPGLRLKVEKGLNDNLGLLDDEGRDTDEESEISIDYERLSNGSTEPWDGDEGPWTFYESAPVSSGEQGASAGSTSTSQQPLQDGIESSSQQEDASSHREATPMSDSLNFTTEIASAPLNGVVAEQHMPISSSNTPASNGGCGNGHAASSEEDSERVHRSHQDAEVKDFEQLMMEMARVRESARLMSDSQRREMAANLALRMASLFDEDDE</sequence>
<dbReference type="InterPro" id="IPR001806">
    <property type="entry name" value="Small_GTPase"/>
</dbReference>
<protein>
    <submittedName>
        <fullName evidence="3">Uncharacterized protein</fullName>
    </submittedName>
</protein>
<dbReference type="SMART" id="SM00175">
    <property type="entry name" value="RAB"/>
    <property type="match status" value="1"/>
</dbReference>